<accession>A0A0U9HS47</accession>
<proteinExistence type="predicted"/>
<keyword evidence="3" id="KW-1185">Reference proteome</keyword>
<sequence length="95" mass="10352">MKVNRHLVPSEIPAGKDSPDGAAIAESSDVAPEWVVVKFQDDRQKRVRVGTRVGDDPELAPFAGKIKVDGFEPTLVLFSNHQFSPGDSYTIVEGM</sequence>
<organism evidence="2 3">
    <name type="scientific">Klebsormidium nitens</name>
    <name type="common">Green alga</name>
    <name type="synonym">Ulothrix nitens</name>
    <dbReference type="NCBI Taxonomy" id="105231"/>
    <lineage>
        <taxon>Eukaryota</taxon>
        <taxon>Viridiplantae</taxon>
        <taxon>Streptophyta</taxon>
        <taxon>Klebsormidiophyceae</taxon>
        <taxon>Klebsormidiales</taxon>
        <taxon>Klebsormidiaceae</taxon>
        <taxon>Klebsormidium</taxon>
    </lineage>
</organism>
<evidence type="ECO:0000313" key="2">
    <source>
        <dbReference type="EMBL" id="GAQ81011.1"/>
    </source>
</evidence>
<reference evidence="2 3" key="1">
    <citation type="journal article" date="2014" name="Nat. Commun.">
        <title>Klebsormidium flaccidum genome reveals primary factors for plant terrestrial adaptation.</title>
        <authorList>
            <person name="Hori K."/>
            <person name="Maruyama F."/>
            <person name="Fujisawa T."/>
            <person name="Togashi T."/>
            <person name="Yamamoto N."/>
            <person name="Seo M."/>
            <person name="Sato S."/>
            <person name="Yamada T."/>
            <person name="Mori H."/>
            <person name="Tajima N."/>
            <person name="Moriyama T."/>
            <person name="Ikeuchi M."/>
            <person name="Watanabe M."/>
            <person name="Wada H."/>
            <person name="Kobayashi K."/>
            <person name="Saito M."/>
            <person name="Masuda T."/>
            <person name="Sasaki-Sekimoto Y."/>
            <person name="Mashiguchi K."/>
            <person name="Awai K."/>
            <person name="Shimojima M."/>
            <person name="Masuda S."/>
            <person name="Iwai M."/>
            <person name="Nobusawa T."/>
            <person name="Narise T."/>
            <person name="Kondo S."/>
            <person name="Saito H."/>
            <person name="Sato R."/>
            <person name="Murakawa M."/>
            <person name="Ihara Y."/>
            <person name="Oshima-Yamada Y."/>
            <person name="Ohtaka K."/>
            <person name="Satoh M."/>
            <person name="Sonobe K."/>
            <person name="Ishii M."/>
            <person name="Ohtani R."/>
            <person name="Kanamori-Sato M."/>
            <person name="Honoki R."/>
            <person name="Miyazaki D."/>
            <person name="Mochizuki H."/>
            <person name="Umetsu J."/>
            <person name="Higashi K."/>
            <person name="Shibata D."/>
            <person name="Kamiya Y."/>
            <person name="Sato N."/>
            <person name="Nakamura Y."/>
            <person name="Tabata S."/>
            <person name="Ida S."/>
            <person name="Kurokawa K."/>
            <person name="Ohta H."/>
        </authorList>
    </citation>
    <scope>NUCLEOTIDE SEQUENCE [LARGE SCALE GENOMIC DNA]</scope>
    <source>
        <strain evidence="2 3">NIES-2285</strain>
    </source>
</reference>
<gene>
    <name evidence="2" type="ORF">KFL_000680280</name>
</gene>
<evidence type="ECO:0000256" key="1">
    <source>
        <dbReference type="SAM" id="MobiDB-lite"/>
    </source>
</evidence>
<dbReference type="Proteomes" id="UP000054558">
    <property type="component" value="Unassembled WGS sequence"/>
</dbReference>
<protein>
    <submittedName>
        <fullName evidence="2">Uncharacterized protein</fullName>
    </submittedName>
</protein>
<evidence type="ECO:0000313" key="3">
    <source>
        <dbReference type="Proteomes" id="UP000054558"/>
    </source>
</evidence>
<dbReference type="AlphaFoldDB" id="A0A0U9HS47"/>
<feature type="region of interest" description="Disordered" evidence="1">
    <location>
        <begin position="1"/>
        <end position="26"/>
    </location>
</feature>
<dbReference type="EMBL" id="DF237017">
    <property type="protein sequence ID" value="GAQ81011.1"/>
    <property type="molecule type" value="Genomic_DNA"/>
</dbReference>
<name>A0A0U9HS47_KLENI</name>